<dbReference type="AlphaFoldDB" id="A0AAV2KSJ0"/>
<dbReference type="SUPFAM" id="SSF52980">
    <property type="entry name" value="Restriction endonuclease-like"/>
    <property type="match status" value="1"/>
</dbReference>
<protein>
    <recommendedName>
        <fullName evidence="1">YqaJ viral recombinase domain-containing protein</fullName>
    </recommendedName>
</protein>
<evidence type="ECO:0000313" key="2">
    <source>
        <dbReference type="EMBL" id="CAL1591146.1"/>
    </source>
</evidence>
<dbReference type="PANTHER" id="PTHR46609:SF7">
    <property type="match status" value="1"/>
</dbReference>
<proteinExistence type="predicted"/>
<dbReference type="CDD" id="cd22343">
    <property type="entry name" value="PDDEXK_lambda_exonuclease-like"/>
    <property type="match status" value="1"/>
</dbReference>
<dbReference type="GO" id="GO:0006281">
    <property type="term" value="P:DNA repair"/>
    <property type="evidence" value="ECO:0007669"/>
    <property type="project" value="UniProtKB-ARBA"/>
</dbReference>
<dbReference type="Proteomes" id="UP001497482">
    <property type="component" value="Chromosome 19"/>
</dbReference>
<dbReference type="Pfam" id="PF09588">
    <property type="entry name" value="YqaJ"/>
    <property type="match status" value="1"/>
</dbReference>
<accession>A0AAV2KSJ0</accession>
<dbReference type="InterPro" id="IPR011335">
    <property type="entry name" value="Restrct_endonuc-II-like"/>
</dbReference>
<dbReference type="Gene3D" id="3.90.320.10">
    <property type="match status" value="1"/>
</dbReference>
<evidence type="ECO:0000259" key="1">
    <source>
        <dbReference type="Pfam" id="PF09588"/>
    </source>
</evidence>
<evidence type="ECO:0000313" key="3">
    <source>
        <dbReference type="Proteomes" id="UP001497482"/>
    </source>
</evidence>
<gene>
    <name evidence="2" type="ORF">KC01_LOCUS20554</name>
</gene>
<dbReference type="EMBL" id="OZ035841">
    <property type="protein sequence ID" value="CAL1591146.1"/>
    <property type="molecule type" value="Genomic_DNA"/>
</dbReference>
<organism evidence="2 3">
    <name type="scientific">Knipowitschia caucasica</name>
    <name type="common">Caucasian dwarf goby</name>
    <name type="synonym">Pomatoschistus caucasicus</name>
    <dbReference type="NCBI Taxonomy" id="637954"/>
    <lineage>
        <taxon>Eukaryota</taxon>
        <taxon>Metazoa</taxon>
        <taxon>Chordata</taxon>
        <taxon>Craniata</taxon>
        <taxon>Vertebrata</taxon>
        <taxon>Euteleostomi</taxon>
        <taxon>Actinopterygii</taxon>
        <taxon>Neopterygii</taxon>
        <taxon>Teleostei</taxon>
        <taxon>Neoteleostei</taxon>
        <taxon>Acanthomorphata</taxon>
        <taxon>Gobiaria</taxon>
        <taxon>Gobiiformes</taxon>
        <taxon>Gobioidei</taxon>
        <taxon>Gobiidae</taxon>
        <taxon>Gobiinae</taxon>
        <taxon>Knipowitschia</taxon>
    </lineage>
</organism>
<name>A0AAV2KSJ0_KNICA</name>
<feature type="domain" description="YqaJ viral recombinase" evidence="1">
    <location>
        <begin position="175"/>
        <end position="312"/>
    </location>
</feature>
<keyword evidence="3" id="KW-1185">Reference proteome</keyword>
<sequence>MRSPRGSSAGKGALLCARRAGIHPEPASKVIVRKPKTVGKRCLQSTLYRAFPGPLPDPDIIASGEKLRQLESPPLIALVLEGLSTLELVPSKFGPVPRGSPLSYQCPPEKSCDVIIIHHTAPDFPALPLMFHSLTNMSFVPTLGQLRHLQSLQLSLDTSSKIEAATREQSRCPAWVQLRQPRLTASRFRDACKGSAEEESVATVHAARMIRGFTKQTAAMKRGLQMELEVLTNYAELMSVNVLPVGFIIHPEAPHLGASPDGRVYDPSESPPFGLVEVKCSTKNDVSQVAHLKVQDGSANVRRSHAYYWQVQGWNGATLSQTH</sequence>
<dbReference type="InterPro" id="IPR051703">
    <property type="entry name" value="NF-kappa-B_Signaling_Reg"/>
</dbReference>
<dbReference type="InterPro" id="IPR011604">
    <property type="entry name" value="PDDEXK-like_dom_sf"/>
</dbReference>
<dbReference type="PANTHER" id="PTHR46609">
    <property type="entry name" value="EXONUCLEASE, PHAGE-TYPE/RECB, C-TERMINAL DOMAIN-CONTAINING PROTEIN"/>
    <property type="match status" value="1"/>
</dbReference>
<reference evidence="2 3" key="1">
    <citation type="submission" date="2024-04" db="EMBL/GenBank/DDBJ databases">
        <authorList>
            <person name="Waldvogel A.-M."/>
            <person name="Schoenle A."/>
        </authorList>
    </citation>
    <scope>NUCLEOTIDE SEQUENCE [LARGE SCALE GENOMIC DNA]</scope>
</reference>
<dbReference type="InterPro" id="IPR019080">
    <property type="entry name" value="YqaJ_viral_recombinase"/>
</dbReference>